<evidence type="ECO:0008006" key="4">
    <source>
        <dbReference type="Google" id="ProtNLM"/>
    </source>
</evidence>
<evidence type="ECO:0000313" key="3">
    <source>
        <dbReference type="Proteomes" id="UP000280668"/>
    </source>
</evidence>
<evidence type="ECO:0000313" key="2">
    <source>
        <dbReference type="EMBL" id="ROR74453.1"/>
    </source>
</evidence>
<proteinExistence type="predicted"/>
<feature type="region of interest" description="Disordered" evidence="1">
    <location>
        <begin position="1"/>
        <end position="25"/>
    </location>
</feature>
<evidence type="ECO:0000256" key="1">
    <source>
        <dbReference type="SAM" id="MobiDB-lite"/>
    </source>
</evidence>
<sequence>MAGSREAESRGMRTPRPLPHSLEGQALTPGALRVAGVDLNRLRRRDIAPIARGIRMQRSHMPVHEIERLRQRAVLLARERANSWISHHTAAMLRGWSIPGRLLDARTVHLTVLKAAGTYSRRDQVMCHRTTRAPRNLERYENTLISSPALTWLELAGAMSIEELVMLGDHIVRRPYRRYEGRSEPWTTLASLRDVVDSAAGMHGVKRARAAVDQVRIGADSAQETALRLALVNAGLPEPELQVRPDDDPWSPPADLGYRRQRIAIQFDGATHFDPERARHDQRRDNAFTSARWSLLRFNREDARDGFTRAVAQVGHLLAS</sequence>
<organism evidence="2 3">
    <name type="scientific">Bogoriella caseilytica</name>
    <dbReference type="NCBI Taxonomy" id="56055"/>
    <lineage>
        <taxon>Bacteria</taxon>
        <taxon>Bacillati</taxon>
        <taxon>Actinomycetota</taxon>
        <taxon>Actinomycetes</taxon>
        <taxon>Micrococcales</taxon>
        <taxon>Bogoriellaceae</taxon>
        <taxon>Bogoriella</taxon>
    </lineage>
</organism>
<dbReference type="EMBL" id="RKHK01000001">
    <property type="protein sequence ID" value="ROR74453.1"/>
    <property type="molecule type" value="Genomic_DNA"/>
</dbReference>
<dbReference type="Gene3D" id="3.40.960.10">
    <property type="entry name" value="VSR Endonuclease"/>
    <property type="match status" value="1"/>
</dbReference>
<dbReference type="InterPro" id="IPR011335">
    <property type="entry name" value="Restrct_endonuc-II-like"/>
</dbReference>
<accession>A0A3N2BGS3</accession>
<name>A0A3N2BGS3_9MICO</name>
<keyword evidence="3" id="KW-1185">Reference proteome</keyword>
<dbReference type="Proteomes" id="UP000280668">
    <property type="component" value="Unassembled WGS sequence"/>
</dbReference>
<gene>
    <name evidence="2" type="ORF">EDD31_2869</name>
</gene>
<reference evidence="2 3" key="1">
    <citation type="submission" date="2018-11" db="EMBL/GenBank/DDBJ databases">
        <title>Sequencing the genomes of 1000 actinobacteria strains.</title>
        <authorList>
            <person name="Klenk H.-P."/>
        </authorList>
    </citation>
    <scope>NUCLEOTIDE SEQUENCE [LARGE SCALE GENOMIC DNA]</scope>
    <source>
        <strain evidence="2 3">DSM 11294</strain>
    </source>
</reference>
<dbReference type="SUPFAM" id="SSF52980">
    <property type="entry name" value="Restriction endonuclease-like"/>
    <property type="match status" value="1"/>
</dbReference>
<comment type="caution">
    <text evidence="2">The sequence shown here is derived from an EMBL/GenBank/DDBJ whole genome shotgun (WGS) entry which is preliminary data.</text>
</comment>
<dbReference type="AlphaFoldDB" id="A0A3N2BGS3"/>
<feature type="compositionally biased region" description="Basic and acidic residues" evidence="1">
    <location>
        <begin position="1"/>
        <end position="11"/>
    </location>
</feature>
<protein>
    <recommendedName>
        <fullName evidence="4">DUF559 domain-containing protein</fullName>
    </recommendedName>
</protein>